<accession>A0A0C3DD33</accession>
<evidence type="ECO:0000313" key="2">
    <source>
        <dbReference type="Proteomes" id="UP000053989"/>
    </source>
</evidence>
<dbReference type="EMBL" id="KN822084">
    <property type="protein sequence ID" value="KIM58595.1"/>
    <property type="molecule type" value="Genomic_DNA"/>
</dbReference>
<dbReference type="HOGENOM" id="CLU_023752_1_0_1"/>
<gene>
    <name evidence="1" type="ORF">SCLCIDRAFT_27971</name>
</gene>
<name>A0A0C3DD33_9AGAM</name>
<evidence type="ECO:0008006" key="3">
    <source>
        <dbReference type="Google" id="ProtNLM"/>
    </source>
</evidence>
<dbReference type="Proteomes" id="UP000053989">
    <property type="component" value="Unassembled WGS sequence"/>
</dbReference>
<proteinExistence type="predicted"/>
<evidence type="ECO:0000313" key="1">
    <source>
        <dbReference type="EMBL" id="KIM58595.1"/>
    </source>
</evidence>
<reference evidence="2" key="2">
    <citation type="submission" date="2015-01" db="EMBL/GenBank/DDBJ databases">
        <title>Evolutionary Origins and Diversification of the Mycorrhizal Mutualists.</title>
        <authorList>
            <consortium name="DOE Joint Genome Institute"/>
            <consortium name="Mycorrhizal Genomics Consortium"/>
            <person name="Kohler A."/>
            <person name="Kuo A."/>
            <person name="Nagy L.G."/>
            <person name="Floudas D."/>
            <person name="Copeland A."/>
            <person name="Barry K.W."/>
            <person name="Cichocki N."/>
            <person name="Veneault-Fourrey C."/>
            <person name="LaButti K."/>
            <person name="Lindquist E.A."/>
            <person name="Lipzen A."/>
            <person name="Lundell T."/>
            <person name="Morin E."/>
            <person name="Murat C."/>
            <person name="Riley R."/>
            <person name="Ohm R."/>
            <person name="Sun H."/>
            <person name="Tunlid A."/>
            <person name="Henrissat B."/>
            <person name="Grigoriev I.V."/>
            <person name="Hibbett D.S."/>
            <person name="Martin F."/>
        </authorList>
    </citation>
    <scope>NUCLEOTIDE SEQUENCE [LARGE SCALE GENOMIC DNA]</scope>
    <source>
        <strain evidence="2">Foug A</strain>
    </source>
</reference>
<keyword evidence="2" id="KW-1185">Reference proteome</keyword>
<dbReference type="AlphaFoldDB" id="A0A0C3DD33"/>
<dbReference type="STRING" id="1036808.A0A0C3DD33"/>
<reference evidence="1 2" key="1">
    <citation type="submission" date="2014-04" db="EMBL/GenBank/DDBJ databases">
        <authorList>
            <consortium name="DOE Joint Genome Institute"/>
            <person name="Kuo A."/>
            <person name="Kohler A."/>
            <person name="Nagy L.G."/>
            <person name="Floudas D."/>
            <person name="Copeland A."/>
            <person name="Barry K.W."/>
            <person name="Cichocki N."/>
            <person name="Veneault-Fourrey C."/>
            <person name="LaButti K."/>
            <person name="Lindquist E.A."/>
            <person name="Lipzen A."/>
            <person name="Lundell T."/>
            <person name="Morin E."/>
            <person name="Murat C."/>
            <person name="Sun H."/>
            <person name="Tunlid A."/>
            <person name="Henrissat B."/>
            <person name="Grigoriev I.V."/>
            <person name="Hibbett D.S."/>
            <person name="Martin F."/>
            <person name="Nordberg H.P."/>
            <person name="Cantor M.N."/>
            <person name="Hua S.X."/>
        </authorList>
    </citation>
    <scope>NUCLEOTIDE SEQUENCE [LARGE SCALE GENOMIC DNA]</scope>
    <source>
        <strain evidence="1 2">Foug A</strain>
    </source>
</reference>
<sequence length="364" mass="41603">MRFAHRWRSLRVTNVYIGSLAGREELLGDYVVKKINHLNFPLLRCVVISEFRIFPRFLLPAHSPALEHLQLRKHPAWPDFSLAHTLKTLHLDFGQDLPQNRSFLNPVPTQALTTLSLSGEVGGRLEPQSIHFPYLNKLAVFDVNAIRRFLVAIIAPNLERFIYSAGDGELPSVVFAGLGSKFSNVHHLSLSGGSFLDRDRNGAVYLSRAFPGVQHMEVRHRHNLRLIIPRRWHRHRSVYRVDVWKQLDTLTLRNMVHAKPEDLKCLLGWTMRRKRTSFDPLHLTIYCPGKPYDDARLFERYFDVMKESCITVLHSPAARPIVYAGLDLPPTVGISTSVPELKQVIATAVETGNVISGRDEWFES</sequence>
<organism evidence="1 2">
    <name type="scientific">Scleroderma citrinum Foug A</name>
    <dbReference type="NCBI Taxonomy" id="1036808"/>
    <lineage>
        <taxon>Eukaryota</taxon>
        <taxon>Fungi</taxon>
        <taxon>Dikarya</taxon>
        <taxon>Basidiomycota</taxon>
        <taxon>Agaricomycotina</taxon>
        <taxon>Agaricomycetes</taxon>
        <taxon>Agaricomycetidae</taxon>
        <taxon>Boletales</taxon>
        <taxon>Sclerodermatineae</taxon>
        <taxon>Sclerodermataceae</taxon>
        <taxon>Scleroderma</taxon>
    </lineage>
</organism>
<protein>
    <recommendedName>
        <fullName evidence="3">F-box domain-containing protein</fullName>
    </recommendedName>
</protein>
<dbReference type="InParanoid" id="A0A0C3DD33"/>
<dbReference type="OrthoDB" id="2616303at2759"/>